<dbReference type="KEGG" id="tig:THII_0545"/>
<dbReference type="HOGENOM" id="CLU_134228_0_0_6"/>
<dbReference type="PANTHER" id="PTHR34235">
    <property type="entry name" value="SLR1203 PROTEIN-RELATED"/>
    <property type="match status" value="1"/>
</dbReference>
<dbReference type="Proteomes" id="UP000031623">
    <property type="component" value="Chromosome"/>
</dbReference>
<name>A0A090AHP7_9GAMM</name>
<dbReference type="PANTHER" id="PTHR34235:SF1">
    <property type="entry name" value="SLR0416 PROTEIN"/>
    <property type="match status" value="1"/>
</dbReference>
<reference evidence="1 2" key="1">
    <citation type="journal article" date="2014" name="ISME J.">
        <title>Ecophysiology of Thioploca ingrica as revealed by the complete genome sequence supplemented with proteomic evidence.</title>
        <authorList>
            <person name="Kojima H."/>
            <person name="Ogura Y."/>
            <person name="Yamamoto N."/>
            <person name="Togashi T."/>
            <person name="Mori H."/>
            <person name="Watanabe T."/>
            <person name="Nemoto F."/>
            <person name="Kurokawa K."/>
            <person name="Hayashi T."/>
            <person name="Fukui M."/>
        </authorList>
    </citation>
    <scope>NUCLEOTIDE SEQUENCE [LARGE SCALE GENOMIC DNA]</scope>
</reference>
<evidence type="ECO:0000313" key="2">
    <source>
        <dbReference type="Proteomes" id="UP000031623"/>
    </source>
</evidence>
<dbReference type="InterPro" id="IPR002636">
    <property type="entry name" value="DUF29"/>
</dbReference>
<dbReference type="EMBL" id="AP014633">
    <property type="protein sequence ID" value="BAP54842.1"/>
    <property type="molecule type" value="Genomic_DNA"/>
</dbReference>
<organism evidence="1 2">
    <name type="scientific">Thioploca ingrica</name>
    <dbReference type="NCBI Taxonomy" id="40754"/>
    <lineage>
        <taxon>Bacteria</taxon>
        <taxon>Pseudomonadati</taxon>
        <taxon>Pseudomonadota</taxon>
        <taxon>Gammaproteobacteria</taxon>
        <taxon>Thiotrichales</taxon>
        <taxon>Thiotrichaceae</taxon>
        <taxon>Thioploca</taxon>
    </lineage>
</organism>
<dbReference type="STRING" id="40754.THII_0545"/>
<gene>
    <name evidence="1" type="ORF">THII_0545</name>
</gene>
<proteinExistence type="predicted"/>
<evidence type="ECO:0008006" key="3">
    <source>
        <dbReference type="Google" id="ProtNLM"/>
    </source>
</evidence>
<sequence>MEELLELRACLEQQRYADALLLLGELEEMSKEDKIHKIHNYILILLIHLIKQQAEQRTTRSWEFSIRYSVRAVQQINKRRKAGGYYLTSNELREIIAEAYETALEKAALEAFEGQYDEIQLSQTIDKATLLAQALQLIEPKES</sequence>
<accession>A0A090AHP7</accession>
<dbReference type="OrthoDB" id="495351at2"/>
<evidence type="ECO:0000313" key="1">
    <source>
        <dbReference type="EMBL" id="BAP54842.1"/>
    </source>
</evidence>
<dbReference type="Gene3D" id="1.20.1220.20">
    <property type="entry name" value="Uncharcterised protein PF01724"/>
    <property type="match status" value="1"/>
</dbReference>
<dbReference type="AlphaFoldDB" id="A0A090AHP7"/>
<protein>
    <recommendedName>
        <fullName evidence="3">DUF29 domain-containing protein</fullName>
    </recommendedName>
</protein>
<dbReference type="Pfam" id="PF01724">
    <property type="entry name" value="DUF29"/>
    <property type="match status" value="1"/>
</dbReference>
<keyword evidence="2" id="KW-1185">Reference proteome</keyword>